<organism evidence="1 2">
    <name type="scientific">Mucisphaera calidilacus</name>
    <dbReference type="NCBI Taxonomy" id="2527982"/>
    <lineage>
        <taxon>Bacteria</taxon>
        <taxon>Pseudomonadati</taxon>
        <taxon>Planctomycetota</taxon>
        <taxon>Phycisphaerae</taxon>
        <taxon>Phycisphaerales</taxon>
        <taxon>Phycisphaeraceae</taxon>
        <taxon>Mucisphaera</taxon>
    </lineage>
</organism>
<dbReference type="EMBL" id="CP036280">
    <property type="protein sequence ID" value="QDU70385.1"/>
    <property type="molecule type" value="Genomic_DNA"/>
</dbReference>
<dbReference type="KEGG" id="mcad:Pan265_02120"/>
<dbReference type="Proteomes" id="UP000320386">
    <property type="component" value="Chromosome"/>
</dbReference>
<dbReference type="OrthoDB" id="4376297at2"/>
<proteinExistence type="predicted"/>
<evidence type="ECO:0008006" key="3">
    <source>
        <dbReference type="Google" id="ProtNLM"/>
    </source>
</evidence>
<gene>
    <name evidence="1" type="ORF">Pan265_02120</name>
</gene>
<reference evidence="1 2" key="1">
    <citation type="submission" date="2019-02" db="EMBL/GenBank/DDBJ databases">
        <title>Deep-cultivation of Planctomycetes and their phenomic and genomic characterization uncovers novel biology.</title>
        <authorList>
            <person name="Wiegand S."/>
            <person name="Jogler M."/>
            <person name="Boedeker C."/>
            <person name="Pinto D."/>
            <person name="Vollmers J."/>
            <person name="Rivas-Marin E."/>
            <person name="Kohn T."/>
            <person name="Peeters S.H."/>
            <person name="Heuer A."/>
            <person name="Rast P."/>
            <person name="Oberbeckmann S."/>
            <person name="Bunk B."/>
            <person name="Jeske O."/>
            <person name="Meyerdierks A."/>
            <person name="Storesund J.E."/>
            <person name="Kallscheuer N."/>
            <person name="Luecker S."/>
            <person name="Lage O.M."/>
            <person name="Pohl T."/>
            <person name="Merkel B.J."/>
            <person name="Hornburger P."/>
            <person name="Mueller R.-W."/>
            <person name="Bruemmer F."/>
            <person name="Labrenz M."/>
            <person name="Spormann A.M."/>
            <person name="Op den Camp H."/>
            <person name="Overmann J."/>
            <person name="Amann R."/>
            <person name="Jetten M.S.M."/>
            <person name="Mascher T."/>
            <person name="Medema M.H."/>
            <person name="Devos D.P."/>
            <person name="Kaster A.-K."/>
            <person name="Ovreas L."/>
            <person name="Rohde M."/>
            <person name="Galperin M.Y."/>
            <person name="Jogler C."/>
        </authorList>
    </citation>
    <scope>NUCLEOTIDE SEQUENCE [LARGE SCALE GENOMIC DNA]</scope>
    <source>
        <strain evidence="1 2">Pan265</strain>
    </source>
</reference>
<evidence type="ECO:0000313" key="1">
    <source>
        <dbReference type="EMBL" id="QDU70385.1"/>
    </source>
</evidence>
<evidence type="ECO:0000313" key="2">
    <source>
        <dbReference type="Proteomes" id="UP000320386"/>
    </source>
</evidence>
<protein>
    <recommendedName>
        <fullName evidence="3">Nucleotidyl transferase</fullName>
    </recommendedName>
</protein>
<dbReference type="RefSeq" id="WP_145444443.1">
    <property type="nucleotide sequence ID" value="NZ_CP036280.1"/>
</dbReference>
<name>A0A518BTU0_9BACT</name>
<accession>A0A518BTU0</accession>
<dbReference type="AlphaFoldDB" id="A0A518BTU0"/>
<keyword evidence="2" id="KW-1185">Reference proteome</keyword>
<sequence>MDRTQAIAALQQTGNLLTETACNSVTVILGGAVAAMVVAGLPATSVTHDCDVIVSEPDAGWESVHDAARQVAERRGLPADWLNRDSRIYAHLLPIGWRKRCESVGRFGSLEVLAIGRRDLMAMKLMGAPVRPQDLEDIIAMRPTAGDIAFLREHLDRLDAESLTRETHDAPRAILDDLEPCDAPR</sequence>